<proteinExistence type="predicted"/>
<dbReference type="AlphaFoldDB" id="A0A3M7P484"/>
<protein>
    <submittedName>
        <fullName evidence="1">Uncharacterized protein</fullName>
    </submittedName>
</protein>
<sequence length="85" mass="10045">MSEKRPNKKKLSFEKIKKVGNDKIFELISNSRCRFLRYLSSRHFKYGTERSINGDLPQDNQRLLGRSSNRTWRTTYSNAAMSEID</sequence>
<name>A0A3M7P484_BRAPC</name>
<gene>
    <name evidence="1" type="ORF">BpHYR1_036672</name>
</gene>
<keyword evidence="2" id="KW-1185">Reference proteome</keyword>
<accession>A0A3M7P484</accession>
<organism evidence="1 2">
    <name type="scientific">Brachionus plicatilis</name>
    <name type="common">Marine rotifer</name>
    <name type="synonym">Brachionus muelleri</name>
    <dbReference type="NCBI Taxonomy" id="10195"/>
    <lineage>
        <taxon>Eukaryota</taxon>
        <taxon>Metazoa</taxon>
        <taxon>Spiralia</taxon>
        <taxon>Gnathifera</taxon>
        <taxon>Rotifera</taxon>
        <taxon>Eurotatoria</taxon>
        <taxon>Monogononta</taxon>
        <taxon>Pseudotrocha</taxon>
        <taxon>Ploima</taxon>
        <taxon>Brachionidae</taxon>
        <taxon>Brachionus</taxon>
    </lineage>
</organism>
<evidence type="ECO:0000313" key="2">
    <source>
        <dbReference type="Proteomes" id="UP000276133"/>
    </source>
</evidence>
<evidence type="ECO:0000313" key="1">
    <source>
        <dbReference type="EMBL" id="RMZ93739.1"/>
    </source>
</evidence>
<dbReference type="Proteomes" id="UP000276133">
    <property type="component" value="Unassembled WGS sequence"/>
</dbReference>
<comment type="caution">
    <text evidence="1">The sequence shown here is derived from an EMBL/GenBank/DDBJ whole genome shotgun (WGS) entry which is preliminary data.</text>
</comment>
<reference evidence="1 2" key="1">
    <citation type="journal article" date="2018" name="Sci. Rep.">
        <title>Genomic signatures of local adaptation to the degree of environmental predictability in rotifers.</title>
        <authorList>
            <person name="Franch-Gras L."/>
            <person name="Hahn C."/>
            <person name="Garcia-Roger E.M."/>
            <person name="Carmona M.J."/>
            <person name="Serra M."/>
            <person name="Gomez A."/>
        </authorList>
    </citation>
    <scope>NUCLEOTIDE SEQUENCE [LARGE SCALE GENOMIC DNA]</scope>
    <source>
        <strain evidence="1">HYR1</strain>
    </source>
</reference>
<dbReference type="EMBL" id="REGN01013585">
    <property type="protein sequence ID" value="RMZ93739.1"/>
    <property type="molecule type" value="Genomic_DNA"/>
</dbReference>